<sequence length="159" mass="18644">MTRKSLDESDRIYRHVKSEIERIIGARVKEKGTNVWELPKPYGHILNVHISTAKSYFWNFYRNKIQEIERETESWSILLVGGRILKTYDDEKGDGEKVYLKSIYNISSEEYQKRVNGYWTEREDGGFKINDEGQDLRGISSFASVKDALNDIIIHHKKS</sequence>
<evidence type="ECO:0000313" key="1">
    <source>
        <dbReference type="EMBL" id="AIC16404.1"/>
    </source>
</evidence>
<protein>
    <submittedName>
        <fullName evidence="1">Uncharacterized protein</fullName>
    </submittedName>
</protein>
<accession>A0A060HIN5</accession>
<keyword evidence="2" id="KW-1185">Reference proteome</keyword>
<dbReference type="KEGG" id="nvn:NVIE_021420"/>
<dbReference type="AlphaFoldDB" id="A0A060HIN5"/>
<organism evidence="1 2">
    <name type="scientific">Nitrososphaera viennensis EN76</name>
    <dbReference type="NCBI Taxonomy" id="926571"/>
    <lineage>
        <taxon>Archaea</taxon>
        <taxon>Nitrososphaerota</taxon>
        <taxon>Nitrososphaeria</taxon>
        <taxon>Nitrososphaerales</taxon>
        <taxon>Nitrososphaeraceae</taxon>
        <taxon>Nitrososphaera</taxon>
    </lineage>
</organism>
<dbReference type="RefSeq" id="WP_075055164.1">
    <property type="nucleotide sequence ID" value="NZ_CP007536.1"/>
</dbReference>
<dbReference type="HOGENOM" id="CLU_1656928_0_0_2"/>
<gene>
    <name evidence="1" type="ORF">NVIE_021420</name>
</gene>
<name>A0A060HIN5_9ARCH</name>
<evidence type="ECO:0000313" key="2">
    <source>
        <dbReference type="Proteomes" id="UP000027093"/>
    </source>
</evidence>
<reference evidence="1 2" key="1">
    <citation type="journal article" date="2014" name="Int. J. Syst. Evol. Microbiol.">
        <title>Nitrososphaera viennensis gen. nov., sp. nov., an aerobic and mesophilic, ammonia-oxidizing archaeon from soil and a member of the archaeal phylum Thaumarchaeota.</title>
        <authorList>
            <person name="Stieglmeier M."/>
            <person name="Klingl A."/>
            <person name="Alves R.J."/>
            <person name="Rittmann S.K."/>
            <person name="Melcher M."/>
            <person name="Leisch N."/>
            <person name="Schleper C."/>
        </authorList>
    </citation>
    <scope>NUCLEOTIDE SEQUENCE [LARGE SCALE GENOMIC DNA]</scope>
    <source>
        <strain evidence="1">EN76</strain>
    </source>
</reference>
<proteinExistence type="predicted"/>
<dbReference type="GeneID" id="74947383"/>
<dbReference type="STRING" id="926571.NVIE_021420"/>
<dbReference type="EMBL" id="CP007536">
    <property type="protein sequence ID" value="AIC16404.1"/>
    <property type="molecule type" value="Genomic_DNA"/>
</dbReference>
<dbReference type="Proteomes" id="UP000027093">
    <property type="component" value="Chromosome"/>
</dbReference>